<keyword evidence="4" id="KW-0137">Centromere</keyword>
<dbReference type="PROSITE" id="PS00108">
    <property type="entry name" value="PROTEIN_KINASE_ST"/>
    <property type="match status" value="1"/>
</dbReference>
<gene>
    <name evidence="9" type="ORF">GSI_02322</name>
</gene>
<feature type="region of interest" description="Disordered" evidence="6">
    <location>
        <begin position="151"/>
        <end position="216"/>
    </location>
</feature>
<evidence type="ECO:0000256" key="6">
    <source>
        <dbReference type="SAM" id="MobiDB-lite"/>
    </source>
</evidence>
<evidence type="ECO:0000259" key="7">
    <source>
        <dbReference type="PROSITE" id="PS50011"/>
    </source>
</evidence>
<dbReference type="Gene3D" id="1.25.40.430">
    <property type="match status" value="1"/>
</dbReference>
<keyword evidence="3" id="KW-0995">Kinetochore</keyword>
<dbReference type="GO" id="GO:0032991">
    <property type="term" value="C:protein-containing complex"/>
    <property type="evidence" value="ECO:0007669"/>
    <property type="project" value="UniProtKB-ARBA"/>
</dbReference>
<dbReference type="PANTHER" id="PTHR14030">
    <property type="entry name" value="MITOTIC CHECKPOINT SERINE/THREONINE-PROTEIN KINASE BUB1"/>
    <property type="match status" value="1"/>
</dbReference>
<evidence type="ECO:0000256" key="4">
    <source>
        <dbReference type="ARBA" id="ARBA00023328"/>
    </source>
</evidence>
<feature type="coiled-coil region" evidence="5">
    <location>
        <begin position="707"/>
        <end position="741"/>
    </location>
</feature>
<evidence type="ECO:0000256" key="3">
    <source>
        <dbReference type="ARBA" id="ARBA00022838"/>
    </source>
</evidence>
<evidence type="ECO:0000313" key="9">
    <source>
        <dbReference type="EMBL" id="PIL35594.1"/>
    </source>
</evidence>
<dbReference type="InterPro" id="IPR008271">
    <property type="entry name" value="Ser/Thr_kinase_AS"/>
</dbReference>
<dbReference type="SUPFAM" id="SSF56112">
    <property type="entry name" value="Protein kinase-like (PK-like)"/>
    <property type="match status" value="1"/>
</dbReference>
<protein>
    <submittedName>
        <fullName evidence="9">Uncharacterized protein</fullName>
    </submittedName>
</protein>
<dbReference type="PROSITE" id="PS51489">
    <property type="entry name" value="BUB1_N"/>
    <property type="match status" value="1"/>
</dbReference>
<dbReference type="GO" id="GO:0004672">
    <property type="term" value="F:protein kinase activity"/>
    <property type="evidence" value="ECO:0007669"/>
    <property type="project" value="InterPro"/>
</dbReference>
<dbReference type="PANTHER" id="PTHR14030:SF4">
    <property type="entry name" value="BUB1 KINASE, ISOFORM A-RELATED"/>
    <property type="match status" value="1"/>
</dbReference>
<dbReference type="AlphaFoldDB" id="A0A2G8SP98"/>
<feature type="compositionally biased region" description="Basic and acidic residues" evidence="6">
    <location>
        <begin position="467"/>
        <end position="481"/>
    </location>
</feature>
<evidence type="ECO:0000259" key="8">
    <source>
        <dbReference type="PROSITE" id="PS51489"/>
    </source>
</evidence>
<keyword evidence="2" id="KW-0158">Chromosome</keyword>
<dbReference type="Gene3D" id="6.10.20.170">
    <property type="match status" value="1"/>
</dbReference>
<sequence>MDSAHASKLARTRDQYKAQLAIALTEDADPLAAYDAFVKWTIDNYGSHLAQSGLLELLEEATRHFVEDDAYKSDLRYLKLWLLYASHVEDPTVIYDFILSKNIGKIYAQTYWEYAGALERNGRRPEADAVYQKGIQRRARPLDPLKRRYEEFKSRTSAPPPVQPSTAWQDAPTETRALRRAPLKNHPSSSITSSSRDGRASSSRSTSTRSTSTSAAIEQSYHPYALMLAPPLPGKRKERLRFNLSLLFTEDGTEYSMQEARARSMGLLGKKWGPPPAPERDRRVGFSGDASKSAKTSTTRKFAAGAEPTVTLATKEALADVFGMFNSPEKSMRFGPVPGSKHAPVRKIEPVTPLSLQPFLRSVSNENADASKTPAFKPFIDENAQQENKTPAAPPKIVPFVDPDASKPAATPNPNRPALSLKDSALTPSVKSDENAPGARTKLSVHIDAEPSKPSPVFTLTPASATYRDRPRDIFSDEAKGSGESIFRPPSAGAGKFTPFSDENAPKVFSRPVPKSQNAPAPTFTPFTDKAAPKLPLLPSASGRPVLGERTPLRAVFAPPQSEPEPEPVEEEQTQEPEVYEPEPEPEPEPETPTTESDADARSQFELERANSRDAFTSESSEDVDDFDVDYHHGAEEPLAIEDGAEDSMFDDEGDAVGLTGDGENTDGYRVPLGGRFGQFDVMTPITERTFEYTMSTRGHGTPGFTIHRDADALEAAEQLAAELREEEDGDEEEVVNIEERTGTLSLADALDVASSFKPPNPCNPFDPPIVTTLLKLIPPDPGFHDLRGNEAGQLDALQKFAKKKVRRASGNSTRTFLLDSETLEIHLHDRHFGVVDKLGEGGFGAVFEAIDMDLARKNSGDEDDEDDDVDEDDEKNRVALKVVKPRNMWEFHVLRRIHATLPANLRRSIIAPQALYAFRDESFLVLELRKQGTLLDIVNRAPSAGITQQGACLDELLVMFFTIELMRLLEGMHRAGFIHGDVKIDNCLLRLEDVPGPASAWESVYQPSGDGGWAYKGIKLIDFGRTIDTRLFPAGQRFIAEWPTDARDCFEVREGRPWTFQTDYFGLAGIIYCMLYGKYIEASSVTPAPAPSEDGRVHYKLSTPFKRYWQGDLWTRLFDALLNPTLVRPDGKLPVTDELAALRREMETWLQANCNRASNSLKGLMKKIGLAILNGKDGR</sequence>
<keyword evidence="10" id="KW-1185">Reference proteome</keyword>
<feature type="domain" description="Protein kinase" evidence="7">
    <location>
        <begin position="833"/>
        <end position="1151"/>
    </location>
</feature>
<feature type="compositionally biased region" description="Acidic residues" evidence="6">
    <location>
        <begin position="564"/>
        <end position="590"/>
    </location>
</feature>
<name>A0A2G8SP98_9APHY</name>
<dbReference type="InterPro" id="IPR013212">
    <property type="entry name" value="Mad3/Bub1_I"/>
</dbReference>
<dbReference type="GO" id="GO:0007094">
    <property type="term" value="P:mitotic spindle assembly checkpoint signaling"/>
    <property type="evidence" value="ECO:0007669"/>
    <property type="project" value="InterPro"/>
</dbReference>
<feature type="region of interest" description="Disordered" evidence="6">
    <location>
        <begin position="643"/>
        <end position="672"/>
    </location>
</feature>
<dbReference type="CDD" id="cd13981">
    <property type="entry name" value="STKc_Bub1_BubR1"/>
    <property type="match status" value="1"/>
</dbReference>
<feature type="compositionally biased region" description="Acidic residues" evidence="6">
    <location>
        <begin position="643"/>
        <end position="655"/>
    </location>
</feature>
<dbReference type="Proteomes" id="UP000230002">
    <property type="component" value="Unassembled WGS sequence"/>
</dbReference>
<keyword evidence="5" id="KW-0175">Coiled coil</keyword>
<feature type="region of interest" description="Disordered" evidence="6">
    <location>
        <begin position="268"/>
        <end position="302"/>
    </location>
</feature>
<feature type="compositionally biased region" description="Low complexity" evidence="6">
    <location>
        <begin position="188"/>
        <end position="214"/>
    </location>
</feature>
<evidence type="ECO:0000256" key="5">
    <source>
        <dbReference type="SAM" id="Coils"/>
    </source>
</evidence>
<feature type="compositionally biased region" description="Basic and acidic residues" evidence="6">
    <location>
        <begin position="599"/>
        <end position="612"/>
    </location>
</feature>
<comment type="caution">
    <text evidence="9">The sequence shown here is derived from an EMBL/GenBank/DDBJ whole genome shotgun (WGS) entry which is preliminary data.</text>
</comment>
<evidence type="ECO:0000256" key="2">
    <source>
        <dbReference type="ARBA" id="ARBA00022454"/>
    </source>
</evidence>
<dbReference type="PROSITE" id="PS50011">
    <property type="entry name" value="PROTEIN_KINASE_DOM"/>
    <property type="match status" value="1"/>
</dbReference>
<dbReference type="SMART" id="SM00220">
    <property type="entry name" value="S_TKc"/>
    <property type="match status" value="1"/>
</dbReference>
<dbReference type="GO" id="GO:0051754">
    <property type="term" value="P:meiotic sister chromatid cohesion, centromeric"/>
    <property type="evidence" value="ECO:0007669"/>
    <property type="project" value="TreeGrafter"/>
</dbReference>
<dbReference type="STRING" id="1077348.A0A2G8SP98"/>
<accession>A0A2G8SP98</accession>
<dbReference type="EMBL" id="AYKW01000003">
    <property type="protein sequence ID" value="PIL35594.1"/>
    <property type="molecule type" value="Genomic_DNA"/>
</dbReference>
<dbReference type="InterPro" id="IPR011009">
    <property type="entry name" value="Kinase-like_dom_sf"/>
</dbReference>
<dbReference type="SMART" id="SM00777">
    <property type="entry name" value="Mad3_BUB1_I"/>
    <property type="match status" value="1"/>
</dbReference>
<dbReference type="InterPro" id="IPR012572">
    <property type="entry name" value="Mad3/Bub1_II"/>
</dbReference>
<dbReference type="GO" id="GO:0005634">
    <property type="term" value="C:nucleus"/>
    <property type="evidence" value="ECO:0007669"/>
    <property type="project" value="TreeGrafter"/>
</dbReference>
<dbReference type="OrthoDB" id="248495at2759"/>
<evidence type="ECO:0000256" key="1">
    <source>
        <dbReference type="ARBA" id="ARBA00004629"/>
    </source>
</evidence>
<dbReference type="GO" id="GO:0000776">
    <property type="term" value="C:kinetochore"/>
    <property type="evidence" value="ECO:0007669"/>
    <property type="project" value="UniProtKB-KW"/>
</dbReference>
<dbReference type="Gene3D" id="1.10.510.10">
    <property type="entry name" value="Transferase(Phosphotransferase) domain 1"/>
    <property type="match status" value="1"/>
</dbReference>
<dbReference type="Pfam" id="PF08171">
    <property type="entry name" value="Mad3_BUB1_II"/>
    <property type="match status" value="1"/>
</dbReference>
<feature type="domain" description="BUB1 N-terminal" evidence="8">
    <location>
        <begin position="16"/>
        <end position="175"/>
    </location>
</feature>
<proteinExistence type="predicted"/>
<evidence type="ECO:0000313" key="10">
    <source>
        <dbReference type="Proteomes" id="UP000230002"/>
    </source>
</evidence>
<dbReference type="InterPro" id="IPR000719">
    <property type="entry name" value="Prot_kinase_dom"/>
</dbReference>
<organism evidence="9 10">
    <name type="scientific">Ganoderma sinense ZZ0214-1</name>
    <dbReference type="NCBI Taxonomy" id="1077348"/>
    <lineage>
        <taxon>Eukaryota</taxon>
        <taxon>Fungi</taxon>
        <taxon>Dikarya</taxon>
        <taxon>Basidiomycota</taxon>
        <taxon>Agaricomycotina</taxon>
        <taxon>Agaricomycetes</taxon>
        <taxon>Polyporales</taxon>
        <taxon>Polyporaceae</taxon>
        <taxon>Ganoderma</taxon>
    </lineage>
</organism>
<dbReference type="Pfam" id="PF00069">
    <property type="entry name" value="Pkinase"/>
    <property type="match status" value="1"/>
</dbReference>
<comment type="subcellular location">
    <subcellularLocation>
        <location evidence="1">Chromosome</location>
        <location evidence="1">Centromere</location>
        <location evidence="1">Kinetochore</location>
    </subcellularLocation>
</comment>
<feature type="region of interest" description="Disordered" evidence="6">
    <location>
        <begin position="378"/>
        <end position="627"/>
    </location>
</feature>
<dbReference type="GO" id="GO:0005524">
    <property type="term" value="F:ATP binding"/>
    <property type="evidence" value="ECO:0007669"/>
    <property type="project" value="InterPro"/>
</dbReference>
<reference evidence="9 10" key="1">
    <citation type="journal article" date="2015" name="Sci. Rep.">
        <title>Chromosome-level genome map provides insights into diverse defense mechanisms in the medicinal fungus Ganoderma sinense.</title>
        <authorList>
            <person name="Zhu Y."/>
            <person name="Xu J."/>
            <person name="Sun C."/>
            <person name="Zhou S."/>
            <person name="Xu H."/>
            <person name="Nelson D.R."/>
            <person name="Qian J."/>
            <person name="Song J."/>
            <person name="Luo H."/>
            <person name="Xiang L."/>
            <person name="Li Y."/>
            <person name="Xu Z."/>
            <person name="Ji A."/>
            <person name="Wang L."/>
            <person name="Lu S."/>
            <person name="Hayward A."/>
            <person name="Sun W."/>
            <person name="Li X."/>
            <person name="Schwartz D.C."/>
            <person name="Wang Y."/>
            <person name="Chen S."/>
        </authorList>
    </citation>
    <scope>NUCLEOTIDE SEQUENCE [LARGE SCALE GENOMIC DNA]</scope>
    <source>
        <strain evidence="9 10">ZZ0214-1</strain>
    </source>
</reference>
<dbReference type="Pfam" id="PF08311">
    <property type="entry name" value="Mad3_BUB1_I"/>
    <property type="match status" value="1"/>
</dbReference>
<dbReference type="InterPro" id="IPR015661">
    <property type="entry name" value="Bub1/Mad3"/>
</dbReference>